<dbReference type="RefSeq" id="WP_074572445.1">
    <property type="nucleotide sequence ID" value="NZ_FNJQ01000018.1"/>
</dbReference>
<dbReference type="InterPro" id="IPR009010">
    <property type="entry name" value="Asp_de-COase-like_dom_sf"/>
</dbReference>
<dbReference type="InterPro" id="IPR006311">
    <property type="entry name" value="TAT_signal"/>
</dbReference>
<evidence type="ECO:0000256" key="1">
    <source>
        <dbReference type="ARBA" id="ARBA00001966"/>
    </source>
</evidence>
<dbReference type="CDD" id="cd02792">
    <property type="entry name" value="MopB_CT_Formate-Dh-Na-like"/>
    <property type="match status" value="1"/>
</dbReference>
<dbReference type="NCBIfam" id="TIGR01553">
    <property type="entry name" value="formate-DH-alph"/>
    <property type="match status" value="1"/>
</dbReference>
<dbReference type="Proteomes" id="UP000182412">
    <property type="component" value="Unassembled WGS sequence"/>
</dbReference>
<evidence type="ECO:0000256" key="4">
    <source>
        <dbReference type="ARBA" id="ARBA00022485"/>
    </source>
</evidence>
<dbReference type="NCBIfam" id="TIGR01409">
    <property type="entry name" value="TAT_signal_seq"/>
    <property type="match status" value="1"/>
</dbReference>
<protein>
    <submittedName>
        <fullName evidence="12">Formate dehydrogenase major subunit</fullName>
    </submittedName>
</protein>
<evidence type="ECO:0000256" key="10">
    <source>
        <dbReference type="ARBA" id="ARBA00023014"/>
    </source>
</evidence>
<comment type="similarity">
    <text evidence="3">Belongs to the prokaryotic molybdopterin-containing oxidoreductase family.</text>
</comment>
<feature type="domain" description="4Fe-4S Mo/W bis-MGD-type" evidence="11">
    <location>
        <begin position="43"/>
        <end position="99"/>
    </location>
</feature>
<dbReference type="InterPro" id="IPR019546">
    <property type="entry name" value="TAT_signal_bac_arc"/>
</dbReference>
<dbReference type="GO" id="GO:0051539">
    <property type="term" value="F:4 iron, 4 sulfur cluster binding"/>
    <property type="evidence" value="ECO:0007669"/>
    <property type="project" value="UniProtKB-KW"/>
</dbReference>
<dbReference type="GO" id="GO:0030313">
    <property type="term" value="C:cell envelope"/>
    <property type="evidence" value="ECO:0007669"/>
    <property type="project" value="UniProtKB-SubCell"/>
</dbReference>
<dbReference type="OrthoDB" id="9803192at2"/>
<sequence length="1002" mass="112439">MDLSRRDFLKATGLTGVGMALASLGLDMPKVKAAAKEFKLKGAREFTSICHFCACGCGVIGYVKDGRLINLEGASDNPVNRGALCSKGLGYGQIPNSDQRATKPLYRAPGSDHWEEISWDEAIDKAARAMKKARDENWKQTEVIGGETVDVHRTDALGFVGGSQINNEECYQNIKMARALGVTYIDNQTRVCHATTPPAMNAAFGRGAMTNHWGDLKHSKLIWIEGSNIAECHPMGLKNVMKAKNNGAKIVHVDVRYTRTSKIADYFFQLRPGTDIAFLGYIISHIIEHKKYDENYIRRNTNAYCILRDDYKFEEGIFSGYDAEKHKYNMETWGYALGADGKPQKANDLFAPNTVMSRMKEHFSRYTLDKVSGITGMSKENIELAAKIFCEYSPTVMMYALGMTQHTVGVENIRCFTILQLLRGNIGVPGGGIDAMRGQPNVQASTDFGIMFQYFPGYLSFPTEKTNTLAKWTKASGTFRAKWLKNMLKAWFGDYATPENDFGFNLIGVRNSSHNDSIYGLFEDAYRGKVKCLYLCGQNPHVTNANAGMVHDGLCKMDTVIVQDIFVNETAEFWNRPGDNPKEIQTEVIFLPACSYLERRGTITNSMRMIQWRMEGPKPLGDSKPDYEINNLLWRRIRELYKDSTEAKDEIIKRMTWNYSDDQTVEDILKEINGYDLTTGKLVTGIGQLKDDGTTSSGMWIYAGVYGDGEHKAQRRGQEDEGGLGIYPNFGWTWPDNIHLLYNRASCDENGQPVDPEHKIVWWDQAKGRWEGYDVPDVGNRAAAPGTPDGNKPFRMTGEGYGRLFAAEYSDLNPDGMTRDHSYTPVDGPLPEFYEPVESPTKNALHTDERAQFNPCVVYPRLPEKQRIGTKDEFPYVLCSSGIAEHWCSGTVTRNIPWLNELVKEPFVEMSHKLADKLGVKLGDKVKVSSARSEVTVKAMVTDRAQPLTINGEETHMVWMPYSWGFKGLSKGPSTNYLTIDALDPNVQEQEFKACLVNITKA</sequence>
<dbReference type="GO" id="GO:0030151">
    <property type="term" value="F:molybdenum ion binding"/>
    <property type="evidence" value="ECO:0007669"/>
    <property type="project" value="TreeGrafter"/>
</dbReference>
<dbReference type="GO" id="GO:0043546">
    <property type="term" value="F:molybdopterin cofactor binding"/>
    <property type="evidence" value="ECO:0007669"/>
    <property type="project" value="InterPro"/>
</dbReference>
<keyword evidence="8" id="KW-0560">Oxidoreductase</keyword>
<keyword evidence="5" id="KW-0479">Metal-binding</keyword>
<organism evidence="12 13">
    <name type="scientific">Selenomonas ruminantium</name>
    <dbReference type="NCBI Taxonomy" id="971"/>
    <lineage>
        <taxon>Bacteria</taxon>
        <taxon>Bacillati</taxon>
        <taxon>Bacillota</taxon>
        <taxon>Negativicutes</taxon>
        <taxon>Selenomonadales</taxon>
        <taxon>Selenomonadaceae</taxon>
        <taxon>Selenomonas</taxon>
    </lineage>
</organism>
<dbReference type="SUPFAM" id="SSF53706">
    <property type="entry name" value="Formate dehydrogenase/DMSO reductase, domains 1-3"/>
    <property type="match status" value="1"/>
</dbReference>
<proteinExistence type="inferred from homology"/>
<dbReference type="GO" id="GO:0047111">
    <property type="term" value="F:formate dehydrogenase (cytochrome-c-553) activity"/>
    <property type="evidence" value="ECO:0007669"/>
    <property type="project" value="InterPro"/>
</dbReference>
<dbReference type="PROSITE" id="PS51318">
    <property type="entry name" value="TAT"/>
    <property type="match status" value="1"/>
</dbReference>
<accession>A0A1H0SJQ4</accession>
<evidence type="ECO:0000259" key="11">
    <source>
        <dbReference type="PROSITE" id="PS51669"/>
    </source>
</evidence>
<dbReference type="GO" id="GO:0009055">
    <property type="term" value="F:electron transfer activity"/>
    <property type="evidence" value="ECO:0007669"/>
    <property type="project" value="InterPro"/>
</dbReference>
<dbReference type="PANTHER" id="PTHR43598">
    <property type="entry name" value="TUNGSTEN-CONTAINING FORMYLMETHANOFURAN DEHYDROGENASE 2 SUBUNIT B"/>
    <property type="match status" value="1"/>
</dbReference>
<dbReference type="Gene3D" id="3.30.200.210">
    <property type="match status" value="1"/>
</dbReference>
<keyword evidence="7" id="KW-0574">Periplasm</keyword>
<name>A0A1H0SJQ4_SELRU</name>
<dbReference type="SMART" id="SM00926">
    <property type="entry name" value="Molybdop_Fe4S4"/>
    <property type="match status" value="1"/>
</dbReference>
<comment type="cofactor">
    <cofactor evidence="1">
        <name>[4Fe-4S] cluster</name>
        <dbReference type="ChEBI" id="CHEBI:49883"/>
    </cofactor>
</comment>
<evidence type="ECO:0000313" key="12">
    <source>
        <dbReference type="EMBL" id="SDP41957.1"/>
    </source>
</evidence>
<dbReference type="SUPFAM" id="SSF50692">
    <property type="entry name" value="ADC-like"/>
    <property type="match status" value="1"/>
</dbReference>
<comment type="subcellular location">
    <subcellularLocation>
        <location evidence="2">Cell envelope</location>
    </subcellularLocation>
</comment>
<dbReference type="InterPro" id="IPR006963">
    <property type="entry name" value="Mopterin_OxRdtase_4Fe-4S_dom"/>
</dbReference>
<evidence type="ECO:0000256" key="6">
    <source>
        <dbReference type="ARBA" id="ARBA00022729"/>
    </source>
</evidence>
<dbReference type="PROSITE" id="PS51669">
    <property type="entry name" value="4FE4S_MOW_BIS_MGD"/>
    <property type="match status" value="1"/>
</dbReference>
<gene>
    <name evidence="12" type="ORF">SAMN05216366_11821</name>
</gene>
<dbReference type="GO" id="GO:0008863">
    <property type="term" value="F:formate dehydrogenase (NAD+) activity"/>
    <property type="evidence" value="ECO:0007669"/>
    <property type="project" value="InterPro"/>
</dbReference>
<dbReference type="InterPro" id="IPR006657">
    <property type="entry name" value="MoPterin_dinucl-bd_dom"/>
</dbReference>
<dbReference type="Gene3D" id="3.40.228.10">
    <property type="entry name" value="Dimethylsulfoxide Reductase, domain 2"/>
    <property type="match status" value="2"/>
</dbReference>
<evidence type="ECO:0000256" key="9">
    <source>
        <dbReference type="ARBA" id="ARBA00023004"/>
    </source>
</evidence>
<keyword evidence="4" id="KW-0004">4Fe-4S</keyword>
<evidence type="ECO:0000256" key="2">
    <source>
        <dbReference type="ARBA" id="ARBA00004196"/>
    </source>
</evidence>
<dbReference type="PANTHER" id="PTHR43598:SF1">
    <property type="entry name" value="FORMATE DEHYDROGENASE-O MAJOR SUBUNIT"/>
    <property type="match status" value="1"/>
</dbReference>
<dbReference type="Gene3D" id="3.40.50.740">
    <property type="match status" value="1"/>
</dbReference>
<dbReference type="Pfam" id="PF00384">
    <property type="entry name" value="Molybdopterin"/>
    <property type="match status" value="1"/>
</dbReference>
<dbReference type="GO" id="GO:0009061">
    <property type="term" value="P:anaerobic respiration"/>
    <property type="evidence" value="ECO:0007669"/>
    <property type="project" value="TreeGrafter"/>
</dbReference>
<evidence type="ECO:0000313" key="13">
    <source>
        <dbReference type="Proteomes" id="UP000182412"/>
    </source>
</evidence>
<dbReference type="Pfam" id="PF04879">
    <property type="entry name" value="Molybdop_Fe4S4"/>
    <property type="match status" value="1"/>
</dbReference>
<evidence type="ECO:0000256" key="5">
    <source>
        <dbReference type="ARBA" id="ARBA00022723"/>
    </source>
</evidence>
<reference evidence="12 13" key="1">
    <citation type="submission" date="2016-10" db="EMBL/GenBank/DDBJ databases">
        <authorList>
            <person name="de Groot N.N."/>
        </authorList>
    </citation>
    <scope>NUCLEOTIDE SEQUENCE [LARGE SCALE GENOMIC DNA]</scope>
    <source>
        <strain evidence="12 13">S137</strain>
    </source>
</reference>
<dbReference type="Gene3D" id="2.40.40.20">
    <property type="match status" value="1"/>
</dbReference>
<dbReference type="AlphaFoldDB" id="A0A1H0SJQ4"/>
<dbReference type="InterPro" id="IPR006656">
    <property type="entry name" value="Mopterin_OxRdtase"/>
</dbReference>
<keyword evidence="10" id="KW-0411">Iron-sulfur</keyword>
<keyword evidence="6" id="KW-0732">Signal</keyword>
<dbReference type="InterPro" id="IPR006443">
    <property type="entry name" value="Formate-DH-alph_fdnG"/>
</dbReference>
<evidence type="ECO:0000256" key="8">
    <source>
        <dbReference type="ARBA" id="ARBA00023002"/>
    </source>
</evidence>
<evidence type="ECO:0000256" key="3">
    <source>
        <dbReference type="ARBA" id="ARBA00010312"/>
    </source>
</evidence>
<dbReference type="Pfam" id="PF01568">
    <property type="entry name" value="Molydop_binding"/>
    <property type="match status" value="1"/>
</dbReference>
<dbReference type="EMBL" id="FNJQ01000018">
    <property type="protein sequence ID" value="SDP41957.1"/>
    <property type="molecule type" value="Genomic_DNA"/>
</dbReference>
<keyword evidence="9" id="KW-0408">Iron</keyword>
<evidence type="ECO:0000256" key="7">
    <source>
        <dbReference type="ARBA" id="ARBA00022764"/>
    </source>
</evidence>